<accession>A0AAW2I8Z1</accession>
<evidence type="ECO:0000313" key="26">
    <source>
        <dbReference type="EMBL" id="KAL0278679.1"/>
    </source>
</evidence>
<comment type="caution">
    <text evidence="26">The sequence shown here is derived from an EMBL/GenBank/DDBJ whole genome shotgun (WGS) entry which is preliminary data.</text>
</comment>
<comment type="catalytic activity">
    <reaction evidence="22">
        <text>1-(5Z,8Z,11Z,14Z-eicosatetraenoyl)-sn-glycero-3-phosphate + (9Z)-octadecenoyl-CoA = 1-(5Z,8Z,11Z,14Z)-eicosatetraenoyl-2-(9Z)-octadecenoyl-sn-glycero-3-phosphate + CoA</text>
        <dbReference type="Rhea" id="RHEA:37455"/>
        <dbReference type="ChEBI" id="CHEBI:57287"/>
        <dbReference type="ChEBI" id="CHEBI:57387"/>
        <dbReference type="ChEBI" id="CHEBI:74938"/>
        <dbReference type="ChEBI" id="CHEBI:74941"/>
    </reaction>
    <physiologicalReaction direction="left-to-right" evidence="22">
        <dbReference type="Rhea" id="RHEA:37456"/>
    </physiologicalReaction>
</comment>
<comment type="function">
    <text evidence="18">Coenzyme A-dependent lysophosphatidic acid acyltransferase that catalyzes the transfer of an acyl group on a lysophosphatidic acid. Functions preferentially with 1-oleoyl-lysophosphatidic acid followed by 1-palmitoyl-lysophosphatidic acid, 1-stearoyl-lysophosphatidic acid and 1-arachidonoyl-lysophosphatidic acid as lipid acceptor. Functions preferentially with arachidonoyl-CoA followed by oleoyl-CoA as acyl group donors. Functions in phosphatidic acid biosynthesis. May regulate the cellular storage of triacylglycerol through activation of the phospholipase PNPLA2. Involved in keratinocyte differentiation. Regulates lipid droplet fusion.</text>
</comment>
<evidence type="ECO:0000256" key="17">
    <source>
        <dbReference type="ARBA" id="ARBA00042413"/>
    </source>
</evidence>
<evidence type="ECO:0000256" key="14">
    <source>
        <dbReference type="ARBA" id="ARBA00036296"/>
    </source>
</evidence>
<comment type="catalytic activity">
    <reaction evidence="2">
        <text>1-(9Z-octadecenoyl)-sn-glycero-3-phosphate + hexadecanoyl-CoA = 1-(9Z)-octadecenoyl-2-hexadecanoyl-sn-glycero-3-phosphate + CoA</text>
        <dbReference type="Rhea" id="RHEA:37143"/>
        <dbReference type="ChEBI" id="CHEBI:57287"/>
        <dbReference type="ChEBI" id="CHEBI:57379"/>
        <dbReference type="ChEBI" id="CHEBI:74544"/>
        <dbReference type="ChEBI" id="CHEBI:74551"/>
    </reaction>
    <physiologicalReaction direction="left-to-right" evidence="2">
        <dbReference type="Rhea" id="RHEA:37144"/>
    </physiologicalReaction>
</comment>
<evidence type="ECO:0000256" key="3">
    <source>
        <dbReference type="ARBA" id="ARBA00004496"/>
    </source>
</evidence>
<comment type="similarity">
    <text evidence="15">Belongs to the peptidase S33 family. ABHD4/ABHD5 subfamily.</text>
</comment>
<dbReference type="GO" id="GO:0052689">
    <property type="term" value="F:carboxylic ester hydrolase activity"/>
    <property type="evidence" value="ECO:0007669"/>
    <property type="project" value="TreeGrafter"/>
</dbReference>
<evidence type="ECO:0000256" key="15">
    <source>
        <dbReference type="ARBA" id="ARBA00038097"/>
    </source>
</evidence>
<evidence type="ECO:0000256" key="21">
    <source>
        <dbReference type="ARBA" id="ARBA00047849"/>
    </source>
</evidence>
<keyword evidence="10" id="KW-0221">Differentiation</keyword>
<protein>
    <recommendedName>
        <fullName evidence="16">1-acylglycerol-3-phosphate O-acyltransferase ABHD5</fullName>
        <ecNumber evidence="5">2.3.1.51</ecNumber>
    </recommendedName>
    <alternativeName>
        <fullName evidence="17">Abhydrolase domain-containing protein 5</fullName>
    </alternativeName>
</protein>
<keyword evidence="6" id="KW-0963">Cytoplasm</keyword>
<evidence type="ECO:0000256" key="7">
    <source>
        <dbReference type="ARBA" id="ARBA00022516"/>
    </source>
</evidence>
<sequence>MEDSELALQPTQHRSWLWSWLTWSAADGGMLRAAEKKILSYLKTAYRGSYVNIGATVGEADKLWTISLNTESNKTPMLLLHGLASGVALWVLNLDSFAASRPVYAIDVLGFGRSSRPTFSSDAMEAERQLVQSVEEWRREMNLDKIILLGHSMGGFLAASYAIRYPDRVKHLILADPWGFPEKPDDISQRYNIPIWVKAIAYMVQPFNPLWGVRAAGPFGQWLIKKARPDIIRKFAPLLKEDIGMVPQYIFQCNAQTPSGESAFHAMMTGFGWAKNPIIKRMDMLRPDIPITLIYGSRSWVDNSAGEKIKELRSGTSYVNIIVISGAGHHVYADKSEIFNRHVNDACSLADANAHIKGLNNDHINDKVNPAGDKFEDAEDTMKDEMATENRH</sequence>
<reference evidence="26" key="1">
    <citation type="journal article" date="2024" name="Gigascience">
        <title>Chromosome-level genome of the poultry shaft louse Menopon gallinae provides insight into the host-switching and adaptive evolution of parasitic lice.</title>
        <authorList>
            <person name="Xu Y."/>
            <person name="Ma L."/>
            <person name="Liu S."/>
            <person name="Liang Y."/>
            <person name="Liu Q."/>
            <person name="He Z."/>
            <person name="Tian L."/>
            <person name="Duan Y."/>
            <person name="Cai W."/>
            <person name="Li H."/>
            <person name="Song F."/>
        </authorList>
    </citation>
    <scope>NUCLEOTIDE SEQUENCE</scope>
    <source>
        <strain evidence="26">Cailab_2023a</strain>
    </source>
</reference>
<dbReference type="GO" id="GO:0030154">
    <property type="term" value="P:cell differentiation"/>
    <property type="evidence" value="ECO:0007669"/>
    <property type="project" value="UniProtKB-KW"/>
</dbReference>
<dbReference type="PANTHER" id="PTHR42886:SF29">
    <property type="entry name" value="PUMMELIG, ISOFORM A"/>
    <property type="match status" value="1"/>
</dbReference>
<feature type="domain" description="AB hydrolase-1" evidence="25">
    <location>
        <begin position="76"/>
        <end position="335"/>
    </location>
</feature>
<comment type="catalytic activity">
    <reaction evidence="19">
        <text>1-hexadecanoyl-sn-glycero-3-phosphate + (9Z)-octadecenoyl-CoA = 1-hexadecanoyl-2-(9Z-octadecenoyl)-sn-glycero-3-phosphate + CoA</text>
        <dbReference type="Rhea" id="RHEA:33187"/>
        <dbReference type="ChEBI" id="CHEBI:57287"/>
        <dbReference type="ChEBI" id="CHEBI:57387"/>
        <dbReference type="ChEBI" id="CHEBI:57518"/>
        <dbReference type="ChEBI" id="CHEBI:64839"/>
    </reaction>
    <physiologicalReaction direction="left-to-right" evidence="19">
        <dbReference type="Rhea" id="RHEA:33188"/>
    </physiologicalReaction>
</comment>
<keyword evidence="11" id="KW-0276">Fatty acid metabolism</keyword>
<dbReference type="PANTHER" id="PTHR42886">
    <property type="entry name" value="RE40534P-RELATED"/>
    <property type="match status" value="1"/>
</dbReference>
<evidence type="ECO:0000256" key="4">
    <source>
        <dbReference type="ARBA" id="ARBA00004502"/>
    </source>
</evidence>
<dbReference type="SUPFAM" id="SSF53474">
    <property type="entry name" value="alpha/beta-Hydrolases"/>
    <property type="match status" value="1"/>
</dbReference>
<name>A0AAW2I8Z1_9NEOP</name>
<evidence type="ECO:0000256" key="1">
    <source>
        <dbReference type="ARBA" id="ARBA00000300"/>
    </source>
</evidence>
<evidence type="ECO:0000256" key="18">
    <source>
        <dbReference type="ARBA" id="ARBA00045357"/>
    </source>
</evidence>
<keyword evidence="13" id="KW-0012">Acyltransferase</keyword>
<comment type="catalytic activity">
    <reaction evidence="23">
        <text>1-(9Z-octadecenoyl)-sn-glycero-3-phosphate + (5Z,8Z,11Z,14Z)-eicosatetraenoyl-CoA = 1-(9Z)-octadecenoyl-2-(5Z,8Z,11Z,14Z)-eicosatetraenoyl-sn-glycero-3-phosphate + CoA</text>
        <dbReference type="Rhea" id="RHEA:37443"/>
        <dbReference type="ChEBI" id="CHEBI:57287"/>
        <dbReference type="ChEBI" id="CHEBI:57368"/>
        <dbReference type="ChEBI" id="CHEBI:74544"/>
        <dbReference type="ChEBI" id="CHEBI:74928"/>
    </reaction>
    <physiologicalReaction direction="left-to-right" evidence="23">
        <dbReference type="Rhea" id="RHEA:37444"/>
    </physiologicalReaction>
</comment>
<evidence type="ECO:0000256" key="12">
    <source>
        <dbReference type="ARBA" id="ARBA00023098"/>
    </source>
</evidence>
<evidence type="ECO:0000256" key="23">
    <source>
        <dbReference type="ARBA" id="ARBA00048770"/>
    </source>
</evidence>
<evidence type="ECO:0000256" key="6">
    <source>
        <dbReference type="ARBA" id="ARBA00022490"/>
    </source>
</evidence>
<dbReference type="GO" id="GO:0055088">
    <property type="term" value="P:lipid homeostasis"/>
    <property type="evidence" value="ECO:0007669"/>
    <property type="project" value="TreeGrafter"/>
</dbReference>
<proteinExistence type="inferred from homology"/>
<keyword evidence="12" id="KW-0443">Lipid metabolism</keyword>
<keyword evidence="9" id="KW-0808">Transferase</keyword>
<evidence type="ECO:0000256" key="8">
    <source>
        <dbReference type="ARBA" id="ARBA00022677"/>
    </source>
</evidence>
<evidence type="ECO:0000256" key="24">
    <source>
        <dbReference type="ARBA" id="ARBA00049561"/>
    </source>
</evidence>
<dbReference type="FunFam" id="3.40.50.1820:FF:000019">
    <property type="entry name" value="1-acylglycerol-3-phosphate O-acyltransferase ABHD5"/>
    <property type="match status" value="1"/>
</dbReference>
<dbReference type="GO" id="GO:0006654">
    <property type="term" value="P:phosphatidic acid biosynthetic process"/>
    <property type="evidence" value="ECO:0007669"/>
    <property type="project" value="TreeGrafter"/>
</dbReference>
<gene>
    <name evidence="26" type="ORF">PYX00_000429</name>
</gene>
<dbReference type="GO" id="GO:0006631">
    <property type="term" value="P:fatty acid metabolic process"/>
    <property type="evidence" value="ECO:0007669"/>
    <property type="project" value="UniProtKB-KW"/>
</dbReference>
<dbReference type="AlphaFoldDB" id="A0AAW2I8Z1"/>
<evidence type="ECO:0000256" key="10">
    <source>
        <dbReference type="ARBA" id="ARBA00022782"/>
    </source>
</evidence>
<keyword evidence="8" id="KW-0551">Lipid droplet</keyword>
<evidence type="ECO:0000256" key="11">
    <source>
        <dbReference type="ARBA" id="ARBA00022832"/>
    </source>
</evidence>
<comment type="subcellular location">
    <subcellularLocation>
        <location evidence="3">Cytoplasm</location>
    </subcellularLocation>
    <subcellularLocation>
        <location evidence="4">Lipid droplet</location>
    </subcellularLocation>
</comment>
<comment type="catalytic activity">
    <reaction evidence="24">
        <text>1-(9Z-octadecenoyl)-sn-glycero-3-phosphate + (9Z)-octadecenoyl-CoA = 1,2-di-(9Z-octadecenoyl)-sn-glycero-3-phosphate + CoA</text>
        <dbReference type="Rhea" id="RHEA:37131"/>
        <dbReference type="ChEBI" id="CHEBI:57287"/>
        <dbReference type="ChEBI" id="CHEBI:57387"/>
        <dbReference type="ChEBI" id="CHEBI:74544"/>
        <dbReference type="ChEBI" id="CHEBI:74546"/>
    </reaction>
    <physiologicalReaction direction="left-to-right" evidence="24">
        <dbReference type="Rhea" id="RHEA:37132"/>
    </physiologicalReaction>
</comment>
<evidence type="ECO:0000256" key="13">
    <source>
        <dbReference type="ARBA" id="ARBA00023315"/>
    </source>
</evidence>
<evidence type="ECO:0000256" key="16">
    <source>
        <dbReference type="ARBA" id="ARBA00040731"/>
    </source>
</evidence>
<organism evidence="26">
    <name type="scientific">Menopon gallinae</name>
    <name type="common">poultry shaft louse</name>
    <dbReference type="NCBI Taxonomy" id="328185"/>
    <lineage>
        <taxon>Eukaryota</taxon>
        <taxon>Metazoa</taxon>
        <taxon>Ecdysozoa</taxon>
        <taxon>Arthropoda</taxon>
        <taxon>Hexapoda</taxon>
        <taxon>Insecta</taxon>
        <taxon>Pterygota</taxon>
        <taxon>Neoptera</taxon>
        <taxon>Paraneoptera</taxon>
        <taxon>Psocodea</taxon>
        <taxon>Troctomorpha</taxon>
        <taxon>Phthiraptera</taxon>
        <taxon>Amblycera</taxon>
        <taxon>Menoponidae</taxon>
        <taxon>Menopon</taxon>
    </lineage>
</organism>
<comment type="catalytic activity">
    <reaction evidence="1">
        <text>a 1-acyl-sn-glycero-3-phosphate + an acyl-CoA = a 1,2-diacyl-sn-glycero-3-phosphate + CoA</text>
        <dbReference type="Rhea" id="RHEA:19709"/>
        <dbReference type="ChEBI" id="CHEBI:57287"/>
        <dbReference type="ChEBI" id="CHEBI:57970"/>
        <dbReference type="ChEBI" id="CHEBI:58342"/>
        <dbReference type="ChEBI" id="CHEBI:58608"/>
        <dbReference type="EC" id="2.3.1.51"/>
    </reaction>
    <physiologicalReaction direction="left-to-right" evidence="1">
        <dbReference type="Rhea" id="RHEA:19710"/>
    </physiologicalReaction>
</comment>
<dbReference type="GO" id="GO:0005739">
    <property type="term" value="C:mitochondrion"/>
    <property type="evidence" value="ECO:0007669"/>
    <property type="project" value="TreeGrafter"/>
</dbReference>
<dbReference type="InterPro" id="IPR000073">
    <property type="entry name" value="AB_hydrolase_1"/>
</dbReference>
<dbReference type="PRINTS" id="PR00111">
    <property type="entry name" value="ABHYDROLASE"/>
</dbReference>
<keyword evidence="7" id="KW-0444">Lipid biosynthesis</keyword>
<dbReference type="GO" id="GO:0005811">
    <property type="term" value="C:lipid droplet"/>
    <property type="evidence" value="ECO:0007669"/>
    <property type="project" value="UniProtKB-SubCell"/>
</dbReference>
<dbReference type="InterPro" id="IPR029058">
    <property type="entry name" value="AB_hydrolase_fold"/>
</dbReference>
<evidence type="ECO:0000256" key="19">
    <source>
        <dbReference type="ARBA" id="ARBA00047525"/>
    </source>
</evidence>
<dbReference type="EC" id="2.3.1.51" evidence="5"/>
<dbReference type="Gene3D" id="3.40.50.1820">
    <property type="entry name" value="alpha/beta hydrolase"/>
    <property type="match status" value="1"/>
</dbReference>
<evidence type="ECO:0000256" key="2">
    <source>
        <dbReference type="ARBA" id="ARBA00000816"/>
    </source>
</evidence>
<dbReference type="GO" id="GO:0003841">
    <property type="term" value="F:1-acylglycerol-3-phosphate O-acyltransferase activity"/>
    <property type="evidence" value="ECO:0007669"/>
    <property type="project" value="UniProtKB-EC"/>
</dbReference>
<evidence type="ECO:0000256" key="20">
    <source>
        <dbReference type="ARBA" id="ARBA00047543"/>
    </source>
</evidence>
<evidence type="ECO:0000256" key="22">
    <source>
        <dbReference type="ARBA" id="ARBA00048632"/>
    </source>
</evidence>
<dbReference type="EMBL" id="JARGDH010000001">
    <property type="protein sequence ID" value="KAL0278679.1"/>
    <property type="molecule type" value="Genomic_DNA"/>
</dbReference>
<evidence type="ECO:0000256" key="5">
    <source>
        <dbReference type="ARBA" id="ARBA00013211"/>
    </source>
</evidence>
<comment type="catalytic activity">
    <reaction evidence="20">
        <text>1-octadecanoyl-sn-glycero-3-phosphate + (9Z)-octadecenoyl-CoA = 1-octadecanoyl-2-(9Z-octadecenoyl)-sn-glycero-3-phosphate + CoA</text>
        <dbReference type="Rhea" id="RHEA:37163"/>
        <dbReference type="ChEBI" id="CHEBI:57287"/>
        <dbReference type="ChEBI" id="CHEBI:57387"/>
        <dbReference type="ChEBI" id="CHEBI:74560"/>
        <dbReference type="ChEBI" id="CHEBI:74565"/>
    </reaction>
    <physiologicalReaction direction="left-to-right" evidence="20">
        <dbReference type="Rhea" id="RHEA:37164"/>
    </physiologicalReaction>
</comment>
<dbReference type="Pfam" id="PF00561">
    <property type="entry name" value="Abhydrolase_1"/>
    <property type="match status" value="1"/>
</dbReference>
<evidence type="ECO:0000259" key="25">
    <source>
        <dbReference type="Pfam" id="PF00561"/>
    </source>
</evidence>
<comment type="catalytic activity">
    <reaction evidence="21">
        <text>eicosanoyl-CoA + 1-(9Z-octadecenoyl)-sn-glycero-3-phosphate = 1-(9Z)-octadecenoyl-2-eicosanoyl-sn-glycero-3-phosphate + CoA</text>
        <dbReference type="Rhea" id="RHEA:37451"/>
        <dbReference type="ChEBI" id="CHEBI:57287"/>
        <dbReference type="ChEBI" id="CHEBI:57380"/>
        <dbReference type="ChEBI" id="CHEBI:74544"/>
        <dbReference type="ChEBI" id="CHEBI:74937"/>
    </reaction>
    <physiologicalReaction direction="left-to-right" evidence="21">
        <dbReference type="Rhea" id="RHEA:37452"/>
    </physiologicalReaction>
</comment>
<comment type="catalytic activity">
    <reaction evidence="14">
        <text>1-(9Z-octadecenoyl)-sn-glycero-3-phosphate + octadecanoyl-CoA = 1-(9Z-octadecenoyl)-2-octadecanoyl-sn-glycero-3-phosphate + CoA</text>
        <dbReference type="Rhea" id="RHEA:37147"/>
        <dbReference type="ChEBI" id="CHEBI:57287"/>
        <dbReference type="ChEBI" id="CHEBI:57394"/>
        <dbReference type="ChEBI" id="CHEBI:74544"/>
        <dbReference type="ChEBI" id="CHEBI:74552"/>
    </reaction>
    <physiologicalReaction direction="left-to-right" evidence="14">
        <dbReference type="Rhea" id="RHEA:37148"/>
    </physiologicalReaction>
</comment>
<evidence type="ECO:0000256" key="9">
    <source>
        <dbReference type="ARBA" id="ARBA00022679"/>
    </source>
</evidence>